<accession>A0A1I2KB35</accession>
<evidence type="ECO:0000256" key="3">
    <source>
        <dbReference type="SAM" id="Phobius"/>
    </source>
</evidence>
<feature type="transmembrane region" description="Helical" evidence="3">
    <location>
        <begin position="295"/>
        <end position="315"/>
    </location>
</feature>
<keyword evidence="6" id="KW-1185">Reference proteome</keyword>
<dbReference type="OrthoDB" id="6623990at2"/>
<protein>
    <submittedName>
        <fullName evidence="5">Fucose 4-O-acetylase</fullName>
    </submittedName>
</protein>
<feature type="transmembrane region" description="Helical" evidence="3">
    <location>
        <begin position="109"/>
        <end position="130"/>
    </location>
</feature>
<dbReference type="AlphaFoldDB" id="A0A1I2KB35"/>
<gene>
    <name evidence="5" type="ORF">SAMN04488025_101135</name>
</gene>
<dbReference type="Pfam" id="PF01757">
    <property type="entry name" value="Acyl_transf_3"/>
    <property type="match status" value="1"/>
</dbReference>
<dbReference type="InterPro" id="IPR002656">
    <property type="entry name" value="Acyl_transf_3_dom"/>
</dbReference>
<sequence>MEKGEGAAPQKVRDPFFDNAKFVLITLVVIGHTYTSLRHESEFIKSVYFLIYSFHMPLFILISGYFTKNFNKPEYYRKTISSALIPYLIFEAIFSVFRHILYQTENLKLTFLVPSWSMWFLLSLFLWRMLLPYFLQFKHPLLISVAVAVLAGYVDNIDDFLSLQRTLAFFPFFLLGFYLQRRHFEALLNWFTPRRRLLSVAGIALVFFLLYFTGPSRDWLLYDKPYAEFGYPEWYAGLYRLGFMGLALIMSVFVLSLVPRRKTFFTELGSRTLYVYLLHGFFIHPFRVLSPEDNYAGPVLYLLTTLAAFVLTLLLSSRPVQRVTQPLVQPKIRWIFRKNRYDRAMSS</sequence>
<dbReference type="PANTHER" id="PTHR37312:SF1">
    <property type="entry name" value="MEMBRANE-BOUND ACYLTRANSFERASE YKRP-RELATED"/>
    <property type="match status" value="1"/>
</dbReference>
<evidence type="ECO:0000259" key="4">
    <source>
        <dbReference type="Pfam" id="PF01757"/>
    </source>
</evidence>
<keyword evidence="3" id="KW-0812">Transmembrane</keyword>
<feature type="domain" description="Acyltransferase 3" evidence="4">
    <location>
        <begin position="15"/>
        <end position="315"/>
    </location>
</feature>
<dbReference type="EMBL" id="FOOK01000001">
    <property type="protein sequence ID" value="SFF64312.1"/>
    <property type="molecule type" value="Genomic_DNA"/>
</dbReference>
<comment type="subcellular location">
    <subcellularLocation>
        <location evidence="1">Membrane</location>
    </subcellularLocation>
</comment>
<dbReference type="STRING" id="201973.SAMN04488025_101135"/>
<dbReference type="PANTHER" id="PTHR37312">
    <property type="entry name" value="MEMBRANE-BOUND ACYLTRANSFERASE YKRP-RELATED"/>
    <property type="match status" value="1"/>
</dbReference>
<proteinExistence type="inferred from homology"/>
<feature type="transmembrane region" description="Helical" evidence="3">
    <location>
        <begin position="197"/>
        <end position="214"/>
    </location>
</feature>
<evidence type="ECO:0000313" key="5">
    <source>
        <dbReference type="EMBL" id="SFF64312.1"/>
    </source>
</evidence>
<keyword evidence="3" id="KW-0472">Membrane</keyword>
<feature type="transmembrane region" description="Helical" evidence="3">
    <location>
        <begin position="234"/>
        <end position="259"/>
    </location>
</feature>
<dbReference type="GO" id="GO:0016747">
    <property type="term" value="F:acyltransferase activity, transferring groups other than amino-acyl groups"/>
    <property type="evidence" value="ECO:0007669"/>
    <property type="project" value="InterPro"/>
</dbReference>
<feature type="transmembrane region" description="Helical" evidence="3">
    <location>
        <begin position="160"/>
        <end position="177"/>
    </location>
</feature>
<feature type="transmembrane region" description="Helical" evidence="3">
    <location>
        <begin position="20"/>
        <end position="37"/>
    </location>
</feature>
<reference evidence="5 6" key="1">
    <citation type="submission" date="2016-10" db="EMBL/GenBank/DDBJ databases">
        <authorList>
            <person name="de Groot N.N."/>
        </authorList>
    </citation>
    <scope>NUCLEOTIDE SEQUENCE [LARGE SCALE GENOMIC DNA]</scope>
    <source>
        <strain evidence="5 6">DSM 44945</strain>
    </source>
</reference>
<comment type="similarity">
    <text evidence="2">Belongs to the acyltransferase 3 family.</text>
</comment>
<dbReference type="InterPro" id="IPR052734">
    <property type="entry name" value="Nod_factor_acetyltransferase"/>
</dbReference>
<evidence type="ECO:0000313" key="6">
    <source>
        <dbReference type="Proteomes" id="UP000198661"/>
    </source>
</evidence>
<dbReference type="Proteomes" id="UP000198661">
    <property type="component" value="Unassembled WGS sequence"/>
</dbReference>
<dbReference type="RefSeq" id="WP_092035399.1">
    <property type="nucleotide sequence ID" value="NZ_FOOK01000001.1"/>
</dbReference>
<organism evidence="5 6">
    <name type="scientific">Planifilum fulgidum</name>
    <dbReference type="NCBI Taxonomy" id="201973"/>
    <lineage>
        <taxon>Bacteria</taxon>
        <taxon>Bacillati</taxon>
        <taxon>Bacillota</taxon>
        <taxon>Bacilli</taxon>
        <taxon>Bacillales</taxon>
        <taxon>Thermoactinomycetaceae</taxon>
        <taxon>Planifilum</taxon>
    </lineage>
</organism>
<evidence type="ECO:0000256" key="1">
    <source>
        <dbReference type="ARBA" id="ARBA00004370"/>
    </source>
</evidence>
<name>A0A1I2KB35_9BACL</name>
<feature type="transmembrane region" description="Helical" evidence="3">
    <location>
        <begin position="49"/>
        <end position="67"/>
    </location>
</feature>
<feature type="transmembrane region" description="Helical" evidence="3">
    <location>
        <begin position="271"/>
        <end position="289"/>
    </location>
</feature>
<feature type="transmembrane region" description="Helical" evidence="3">
    <location>
        <begin position="79"/>
        <end position="97"/>
    </location>
</feature>
<keyword evidence="3" id="KW-1133">Transmembrane helix</keyword>
<evidence type="ECO:0000256" key="2">
    <source>
        <dbReference type="ARBA" id="ARBA00007400"/>
    </source>
</evidence>